<evidence type="ECO:0000256" key="7">
    <source>
        <dbReference type="ARBA" id="ARBA00012754"/>
    </source>
</evidence>
<evidence type="ECO:0000256" key="10">
    <source>
        <dbReference type="ARBA" id="ARBA00022729"/>
    </source>
</evidence>
<comment type="similarity">
    <text evidence="16">Belongs to the glycosyl hydrolase 2 family. Beta-mannosidase B subfamily.</text>
</comment>
<gene>
    <name evidence="24" type="ORF">LCGC14_0731140</name>
</gene>
<dbReference type="InterPro" id="IPR041625">
    <property type="entry name" value="Beta-mannosidase_Ig"/>
</dbReference>
<evidence type="ECO:0000256" key="3">
    <source>
        <dbReference type="ARBA" id="ARBA00004613"/>
    </source>
</evidence>
<comment type="function">
    <text evidence="2">Exoglycosidase that cleaves the single beta-linked mannose residue from the non-reducing end of all N-linked glycoprotein oligosaccharides.</text>
</comment>
<evidence type="ECO:0000256" key="13">
    <source>
        <dbReference type="ARBA" id="ARBA00023180"/>
    </source>
</evidence>
<keyword evidence="13" id="KW-0325">Glycoprotein</keyword>
<evidence type="ECO:0000259" key="20">
    <source>
        <dbReference type="Pfam" id="PF02836"/>
    </source>
</evidence>
<dbReference type="Pfam" id="PF00703">
    <property type="entry name" value="Glyco_hydro_2"/>
    <property type="match status" value="1"/>
</dbReference>
<evidence type="ECO:0000256" key="8">
    <source>
        <dbReference type="ARBA" id="ARBA00015707"/>
    </source>
</evidence>
<comment type="subcellular location">
    <subcellularLocation>
        <location evidence="3">Secreted</location>
    </subcellularLocation>
</comment>
<evidence type="ECO:0000259" key="21">
    <source>
        <dbReference type="Pfam" id="PF17753"/>
    </source>
</evidence>
<dbReference type="EC" id="3.2.1.25" evidence="7"/>
<evidence type="ECO:0000256" key="17">
    <source>
        <dbReference type="ARBA" id="ARBA00041069"/>
    </source>
</evidence>
<dbReference type="InterPro" id="IPR013783">
    <property type="entry name" value="Ig-like_fold"/>
</dbReference>
<dbReference type="SUPFAM" id="SSF49303">
    <property type="entry name" value="beta-Galactosidase/glucuronidase domain"/>
    <property type="match status" value="3"/>
</dbReference>
<feature type="domain" description="Beta-mannosidase Ig-fold" evidence="21">
    <location>
        <begin position="776"/>
        <end position="839"/>
    </location>
</feature>
<reference evidence="24" key="1">
    <citation type="journal article" date="2015" name="Nature">
        <title>Complex archaea that bridge the gap between prokaryotes and eukaryotes.</title>
        <authorList>
            <person name="Spang A."/>
            <person name="Saw J.H."/>
            <person name="Jorgensen S.L."/>
            <person name="Zaremba-Niedzwiedzka K."/>
            <person name="Martijn J."/>
            <person name="Lind A.E."/>
            <person name="van Eijk R."/>
            <person name="Schleper C."/>
            <person name="Guy L."/>
            <person name="Ettema T.J."/>
        </authorList>
    </citation>
    <scope>NUCLEOTIDE SEQUENCE</scope>
</reference>
<evidence type="ECO:0000313" key="24">
    <source>
        <dbReference type="EMBL" id="KKN40657.1"/>
    </source>
</evidence>
<feature type="domain" description="Glycoside hydrolase family 2 catalytic" evidence="20">
    <location>
        <begin position="331"/>
        <end position="487"/>
    </location>
</feature>
<evidence type="ECO:0000259" key="22">
    <source>
        <dbReference type="Pfam" id="PF17786"/>
    </source>
</evidence>
<dbReference type="SUPFAM" id="SSF51445">
    <property type="entry name" value="(Trans)glycosidases"/>
    <property type="match status" value="1"/>
</dbReference>
<evidence type="ECO:0000259" key="23">
    <source>
        <dbReference type="Pfam" id="PF22666"/>
    </source>
</evidence>
<dbReference type="Gene3D" id="2.60.120.260">
    <property type="entry name" value="Galactose-binding domain-like"/>
    <property type="match status" value="1"/>
</dbReference>
<dbReference type="InterPro" id="IPR041447">
    <property type="entry name" value="Mannosidase_ig"/>
</dbReference>
<dbReference type="GO" id="GO:0005975">
    <property type="term" value="P:carbohydrate metabolic process"/>
    <property type="evidence" value="ECO:0007669"/>
    <property type="project" value="InterPro"/>
</dbReference>
<evidence type="ECO:0000256" key="11">
    <source>
        <dbReference type="ARBA" id="ARBA00022801"/>
    </source>
</evidence>
<evidence type="ECO:0000256" key="2">
    <source>
        <dbReference type="ARBA" id="ARBA00003150"/>
    </source>
</evidence>
<keyword evidence="11" id="KW-0378">Hydrolase</keyword>
<dbReference type="InterPro" id="IPR036156">
    <property type="entry name" value="Beta-gal/glucu_dom_sf"/>
</dbReference>
<comment type="subunit">
    <text evidence="5">Monomer.</text>
</comment>
<keyword evidence="12" id="KW-1015">Disulfide bond</keyword>
<dbReference type="Gene3D" id="2.60.40.10">
    <property type="entry name" value="Immunoglobulins"/>
    <property type="match status" value="3"/>
</dbReference>
<dbReference type="SUPFAM" id="SSF49785">
    <property type="entry name" value="Galactose-binding domain-like"/>
    <property type="match status" value="1"/>
</dbReference>
<evidence type="ECO:0000256" key="6">
    <source>
        <dbReference type="ARBA" id="ARBA00011738"/>
    </source>
</evidence>
<comment type="catalytic activity">
    <reaction evidence="1">
        <text>Hydrolysis of terminal, non-reducing beta-D-mannose residues in beta-D-mannosides.</text>
        <dbReference type="EC" id="3.2.1.25"/>
    </reaction>
</comment>
<dbReference type="FunFam" id="3.20.20.80:FF:000050">
    <property type="entry name" value="Beta-mannosidase B"/>
    <property type="match status" value="1"/>
</dbReference>
<evidence type="ECO:0000259" key="19">
    <source>
        <dbReference type="Pfam" id="PF00703"/>
    </source>
</evidence>
<sequence length="845" mass="98835">MEKINLNGTWALYYTDPSEDKISEFSQKGIADLGIKAKVPGDVHLDLLNAGIIKEPLYGKNAELCKWVQEKDWWYSREFIVPRDFIKEKADLYFAGLDTSADIWLNGRKIGKHNDMFISYSIDVTGEIKEGKNLLVVRVDPGLRSVKNKVNEDRYPHISSLEKNSSFRMWLRKAQFSFKWDWAPYLLTCGIWREVELRSYKKLAIRNVFVCPDFQQGGKAKLSIFTEVENFFSREVSVILTYTLQGEKKYSWEEEGKIQAGLNSIKKDLFVDKPILWWPHPLGEPFLYSLQLKIIQIDTRETIDCKKEKFGIRKIELVQEPLGKEGKSFTIKVNGEKVFCKGTNWAPADSIVARVSRDKYRYLLESAKKAHINMFRVWGGGIYEDPYFYDLCDELGIMVWQDFMFACAFYPDDNPKFCEEVRHEANIVVTRLRNHPCLVLWCGNNENDWIYRRRVEAGQNLPTFYGGKIYHQILPDVCARLDPTRPYWPSSPYGGEDPNSEYRGDRHHWDVPINIADPIKRVDFSLWLKDKGKFISEYGTFSVSSLESLKKFIPPDELYIGSSAWRHHGNQFEKDTLNTALEFYFGCKVKDITLEDYILLTQFLQAETLKSSLEYFRQRKYRCSGALIWMHSDCWGTISSLSLIDYYLVKKPAFYFVKRAFEPIIITFQEGKKDELCLWIVNDTLKECRAQLEYGILNLANSKIIYTNVVQIIIPPNASLQVADLKLSPGTERESLVFAYLKSNKEVLTSNRYFPTKFQFRKLKLPKIQTIRRQVKRISKDVFSLTLWTDKFVWGVCLNFPEEVELNDNYFDLFPHERKEIMLRGKEEKVNQLKIDTMNTLMRKI</sequence>
<evidence type="ECO:0000256" key="1">
    <source>
        <dbReference type="ARBA" id="ARBA00000829"/>
    </source>
</evidence>
<dbReference type="Pfam" id="PF22666">
    <property type="entry name" value="Glyco_hydro_2_N2"/>
    <property type="match status" value="1"/>
</dbReference>
<accession>A0A0F9QUG0</accession>
<feature type="domain" description="Beta-mannosidase-like galactose-binding" evidence="23">
    <location>
        <begin position="34"/>
        <end position="193"/>
    </location>
</feature>
<evidence type="ECO:0000256" key="16">
    <source>
        <dbReference type="ARBA" id="ARBA00038429"/>
    </source>
</evidence>
<evidence type="ECO:0000256" key="5">
    <source>
        <dbReference type="ARBA" id="ARBA00011245"/>
    </source>
</evidence>
<keyword evidence="10" id="KW-0732">Signal</keyword>
<protein>
    <recommendedName>
        <fullName evidence="8">Beta-mannosidase</fullName>
        <ecNumber evidence="7">3.2.1.25</ecNumber>
    </recommendedName>
    <alternativeName>
        <fullName evidence="17">Beta-mannosidase B</fullName>
    </alternativeName>
    <alternativeName>
        <fullName evidence="15">Lysosomal beta A mannosidase</fullName>
    </alternativeName>
    <alternativeName>
        <fullName evidence="18">Mannanase B</fullName>
    </alternativeName>
</protein>
<dbReference type="AlphaFoldDB" id="A0A0F9QUG0"/>
<keyword evidence="9" id="KW-0964">Secreted</keyword>
<feature type="domain" description="Glycoside hydrolase family 2 immunoglobulin-like beta-sandwich" evidence="19">
    <location>
        <begin position="204"/>
        <end position="313"/>
    </location>
</feature>
<dbReference type="InterPro" id="IPR006103">
    <property type="entry name" value="Glyco_hydro_2_cat"/>
</dbReference>
<dbReference type="Pfam" id="PF17753">
    <property type="entry name" value="Ig_mannosidase"/>
    <property type="match status" value="1"/>
</dbReference>
<dbReference type="GO" id="GO:0004567">
    <property type="term" value="F:beta-mannosidase activity"/>
    <property type="evidence" value="ECO:0007669"/>
    <property type="project" value="UniProtKB-EC"/>
</dbReference>
<dbReference type="GO" id="GO:0006516">
    <property type="term" value="P:glycoprotein catabolic process"/>
    <property type="evidence" value="ECO:0007669"/>
    <property type="project" value="TreeGrafter"/>
</dbReference>
<feature type="domain" description="Mannosidase Ig/CBM-like" evidence="22">
    <location>
        <begin position="676"/>
        <end position="758"/>
    </location>
</feature>
<dbReference type="Gene3D" id="3.20.20.80">
    <property type="entry name" value="Glycosidases"/>
    <property type="match status" value="1"/>
</dbReference>
<dbReference type="EMBL" id="LAZR01001691">
    <property type="protein sequence ID" value="KKN40657.1"/>
    <property type="molecule type" value="Genomic_DNA"/>
</dbReference>
<dbReference type="Pfam" id="PF17786">
    <property type="entry name" value="Mannosidase_ig"/>
    <property type="match status" value="1"/>
</dbReference>
<evidence type="ECO:0000256" key="15">
    <source>
        <dbReference type="ARBA" id="ARBA00032581"/>
    </source>
</evidence>
<dbReference type="Pfam" id="PF02836">
    <property type="entry name" value="Glyco_hydro_2_C"/>
    <property type="match status" value="1"/>
</dbReference>
<organism evidence="24">
    <name type="scientific">marine sediment metagenome</name>
    <dbReference type="NCBI Taxonomy" id="412755"/>
    <lineage>
        <taxon>unclassified sequences</taxon>
        <taxon>metagenomes</taxon>
        <taxon>ecological metagenomes</taxon>
    </lineage>
</organism>
<dbReference type="GO" id="GO:0005576">
    <property type="term" value="C:extracellular region"/>
    <property type="evidence" value="ECO:0007669"/>
    <property type="project" value="UniProtKB-SubCell"/>
</dbReference>
<dbReference type="InterPro" id="IPR008979">
    <property type="entry name" value="Galactose-bd-like_sf"/>
</dbReference>
<comment type="pathway">
    <text evidence="4">Glycan metabolism; N-glycan degradation.</text>
</comment>
<dbReference type="InterPro" id="IPR054593">
    <property type="entry name" value="Beta-mannosidase-like_N2"/>
</dbReference>
<keyword evidence="14" id="KW-0326">Glycosidase</keyword>
<dbReference type="InterPro" id="IPR017853">
    <property type="entry name" value="GH"/>
</dbReference>
<comment type="subunit">
    <text evidence="6">Homodimer.</text>
</comment>
<proteinExistence type="inferred from homology"/>
<evidence type="ECO:0000256" key="4">
    <source>
        <dbReference type="ARBA" id="ARBA00004740"/>
    </source>
</evidence>
<dbReference type="InterPro" id="IPR050887">
    <property type="entry name" value="Beta-mannosidase_GH2"/>
</dbReference>
<evidence type="ECO:0000256" key="18">
    <source>
        <dbReference type="ARBA" id="ARBA00041614"/>
    </source>
</evidence>
<dbReference type="InterPro" id="IPR006102">
    <property type="entry name" value="Ig-like_GH2"/>
</dbReference>
<dbReference type="PANTHER" id="PTHR43730">
    <property type="entry name" value="BETA-MANNOSIDASE"/>
    <property type="match status" value="1"/>
</dbReference>
<evidence type="ECO:0000256" key="9">
    <source>
        <dbReference type="ARBA" id="ARBA00022525"/>
    </source>
</evidence>
<evidence type="ECO:0000256" key="12">
    <source>
        <dbReference type="ARBA" id="ARBA00023157"/>
    </source>
</evidence>
<comment type="caution">
    <text evidence="24">The sequence shown here is derived from an EMBL/GenBank/DDBJ whole genome shotgun (WGS) entry which is preliminary data.</text>
</comment>
<name>A0A0F9QUG0_9ZZZZ</name>
<dbReference type="PANTHER" id="PTHR43730:SF1">
    <property type="entry name" value="BETA-MANNOSIDASE"/>
    <property type="match status" value="1"/>
</dbReference>
<evidence type="ECO:0000256" key="14">
    <source>
        <dbReference type="ARBA" id="ARBA00023295"/>
    </source>
</evidence>